<reference evidence="2 3" key="1">
    <citation type="journal article" date="2017" name="Nat. Commun.">
        <title>Genome assembly with in vitro proximity ligation data and whole-genome triplication in lettuce.</title>
        <authorList>
            <person name="Reyes-Chin-Wo S."/>
            <person name="Wang Z."/>
            <person name="Yang X."/>
            <person name="Kozik A."/>
            <person name="Arikit S."/>
            <person name="Song C."/>
            <person name="Xia L."/>
            <person name="Froenicke L."/>
            <person name="Lavelle D.O."/>
            <person name="Truco M.J."/>
            <person name="Xia R."/>
            <person name="Zhu S."/>
            <person name="Xu C."/>
            <person name="Xu H."/>
            <person name="Xu X."/>
            <person name="Cox K."/>
            <person name="Korf I."/>
            <person name="Meyers B.C."/>
            <person name="Michelmore R.W."/>
        </authorList>
    </citation>
    <scope>NUCLEOTIDE SEQUENCE [LARGE SCALE GENOMIC DNA]</scope>
    <source>
        <strain evidence="3">cv. Salinas</strain>
        <tissue evidence="2">Seedlings</tissue>
    </source>
</reference>
<dbReference type="Gene3D" id="3.30.420.10">
    <property type="entry name" value="Ribonuclease H-like superfamily/Ribonuclease H"/>
    <property type="match status" value="1"/>
</dbReference>
<keyword evidence="3" id="KW-1185">Reference proteome</keyword>
<dbReference type="AlphaFoldDB" id="A0A9R1XNR6"/>
<sequence>MEGGEYYDPVYFESTGIIHQTTTPYTPQQNGVAERKNMTLKEMVNSMLSYSDLSEGFCGEEMLTACYILNKTPNKRSNHAPYELWCIKVPNLSYLKVWGCRAVVRLTEPQRKTLGERGIDCISIGYAEHSKAYRFYVLEFNDIVSINTVIESRYVIFDEERFTSIPRPRDMIHQSSSKSTTQVEDVFGGGRTRNETISQHQYCFNIENDPKTFSEAMASRDVHFWKESIHDEIDSIMHNNIWVLTDLPLGFKAL</sequence>
<accession>A0A9R1XNR6</accession>
<dbReference type="InterPro" id="IPR039537">
    <property type="entry name" value="Retrotran_Ty1/copia-like"/>
</dbReference>
<dbReference type="GO" id="GO:0015074">
    <property type="term" value="P:DNA integration"/>
    <property type="evidence" value="ECO:0007669"/>
    <property type="project" value="InterPro"/>
</dbReference>
<dbReference type="PANTHER" id="PTHR42648:SF30">
    <property type="entry name" value="RIBONUCLEASE H-LIKE DOMAIN, GAG-PRE-INTEGRASE DOMAIN PROTEIN-RELATED"/>
    <property type="match status" value="1"/>
</dbReference>
<dbReference type="InterPro" id="IPR036397">
    <property type="entry name" value="RNaseH_sf"/>
</dbReference>
<proteinExistence type="predicted"/>
<dbReference type="GO" id="GO:0003676">
    <property type="term" value="F:nucleic acid binding"/>
    <property type="evidence" value="ECO:0007669"/>
    <property type="project" value="InterPro"/>
</dbReference>
<dbReference type="Proteomes" id="UP000235145">
    <property type="component" value="Unassembled WGS sequence"/>
</dbReference>
<feature type="domain" description="Integrase catalytic" evidence="1">
    <location>
        <begin position="11"/>
        <end position="89"/>
    </location>
</feature>
<dbReference type="PROSITE" id="PS50994">
    <property type="entry name" value="INTEGRASE"/>
    <property type="match status" value="1"/>
</dbReference>
<name>A0A9R1XNR6_LACSA</name>
<evidence type="ECO:0000313" key="3">
    <source>
        <dbReference type="Proteomes" id="UP000235145"/>
    </source>
</evidence>
<dbReference type="InterPro" id="IPR057670">
    <property type="entry name" value="SH3_retrovirus"/>
</dbReference>
<gene>
    <name evidence="2" type="ORF">LSAT_V11C200060480</name>
</gene>
<dbReference type="EMBL" id="NBSK02000002">
    <property type="protein sequence ID" value="KAJ0220011.1"/>
    <property type="molecule type" value="Genomic_DNA"/>
</dbReference>
<dbReference type="InterPro" id="IPR012337">
    <property type="entry name" value="RNaseH-like_sf"/>
</dbReference>
<protein>
    <recommendedName>
        <fullName evidence="1">Integrase catalytic domain-containing protein</fullName>
    </recommendedName>
</protein>
<dbReference type="InterPro" id="IPR001584">
    <property type="entry name" value="Integrase_cat-core"/>
</dbReference>
<evidence type="ECO:0000259" key="1">
    <source>
        <dbReference type="PROSITE" id="PS50994"/>
    </source>
</evidence>
<dbReference type="Pfam" id="PF25597">
    <property type="entry name" value="SH3_retrovirus"/>
    <property type="match status" value="1"/>
</dbReference>
<evidence type="ECO:0000313" key="2">
    <source>
        <dbReference type="EMBL" id="KAJ0220011.1"/>
    </source>
</evidence>
<dbReference type="PANTHER" id="PTHR42648">
    <property type="entry name" value="TRANSPOSASE, PUTATIVE-RELATED"/>
    <property type="match status" value="1"/>
</dbReference>
<comment type="caution">
    <text evidence="2">The sequence shown here is derived from an EMBL/GenBank/DDBJ whole genome shotgun (WGS) entry which is preliminary data.</text>
</comment>
<organism evidence="2 3">
    <name type="scientific">Lactuca sativa</name>
    <name type="common">Garden lettuce</name>
    <dbReference type="NCBI Taxonomy" id="4236"/>
    <lineage>
        <taxon>Eukaryota</taxon>
        <taxon>Viridiplantae</taxon>
        <taxon>Streptophyta</taxon>
        <taxon>Embryophyta</taxon>
        <taxon>Tracheophyta</taxon>
        <taxon>Spermatophyta</taxon>
        <taxon>Magnoliopsida</taxon>
        <taxon>eudicotyledons</taxon>
        <taxon>Gunneridae</taxon>
        <taxon>Pentapetalae</taxon>
        <taxon>asterids</taxon>
        <taxon>campanulids</taxon>
        <taxon>Asterales</taxon>
        <taxon>Asteraceae</taxon>
        <taxon>Cichorioideae</taxon>
        <taxon>Cichorieae</taxon>
        <taxon>Lactucinae</taxon>
        <taxon>Lactuca</taxon>
    </lineage>
</organism>
<dbReference type="SUPFAM" id="SSF53098">
    <property type="entry name" value="Ribonuclease H-like"/>
    <property type="match status" value="1"/>
</dbReference>